<organism evidence="2 3">
    <name type="scientific">Gordoniibacillus kamchatkensis</name>
    <dbReference type="NCBI Taxonomy" id="1590651"/>
    <lineage>
        <taxon>Bacteria</taxon>
        <taxon>Bacillati</taxon>
        <taxon>Bacillota</taxon>
        <taxon>Bacilli</taxon>
        <taxon>Bacillales</taxon>
        <taxon>Paenibacillaceae</taxon>
        <taxon>Gordoniibacillus</taxon>
    </lineage>
</organism>
<evidence type="ECO:0000313" key="3">
    <source>
        <dbReference type="Proteomes" id="UP000031967"/>
    </source>
</evidence>
<name>A0ABR5AAH4_9BACL</name>
<dbReference type="RefSeq" id="WP_041052316.1">
    <property type="nucleotide sequence ID" value="NZ_JXAK01000092.1"/>
</dbReference>
<comment type="caution">
    <text evidence="2">The sequence shown here is derived from an EMBL/GenBank/DDBJ whole genome shotgun (WGS) entry which is preliminary data.</text>
</comment>
<gene>
    <name evidence="2" type="ORF">SD70_30360</name>
</gene>
<sequence length="305" mass="33083">MKRLIPTLVLLIVAIGGFWYAKSHNFFREKTDDVKALVTTVKADDVQDVSLQTADGKQTELQRGDGASWTMTKPAALPVDSNSVEGWIDSYNALTYEAKVEEGADLAKYGLDKPKQLYKLTMKNGPVHTVRVGMPLAISGYSYVSVDDGKTVYQVSDQTLSGIGKAPVDFQVKGPVKFDYDKVTSLSLTWKGQSWSLTKSDKDKAAADASWKLGGKDMKGADASPVLSDFLALTTQQEAKPASSFNMTAPDFSADLTETDGGSSKTTKYVGRIDGDNVWLLKQGDAWAYAVPLKSVQDLADKGKQ</sequence>
<keyword evidence="3" id="KW-1185">Reference proteome</keyword>
<dbReference type="Pfam" id="PF14238">
    <property type="entry name" value="DUF4340"/>
    <property type="match status" value="1"/>
</dbReference>
<evidence type="ECO:0000259" key="1">
    <source>
        <dbReference type="Pfam" id="PF14238"/>
    </source>
</evidence>
<dbReference type="EMBL" id="JXAK01000092">
    <property type="protein sequence ID" value="KIL37838.1"/>
    <property type="molecule type" value="Genomic_DNA"/>
</dbReference>
<dbReference type="Proteomes" id="UP000031967">
    <property type="component" value="Unassembled WGS sequence"/>
</dbReference>
<proteinExistence type="predicted"/>
<protein>
    <recommendedName>
        <fullName evidence="1">DUF4340 domain-containing protein</fullName>
    </recommendedName>
</protein>
<reference evidence="2 3" key="1">
    <citation type="submission" date="2014-12" db="EMBL/GenBank/DDBJ databases">
        <title>Draft genome sequence of Paenibacillus kamchatkensis strain B-2647.</title>
        <authorList>
            <person name="Karlyshev A.V."/>
            <person name="Kudryashova E.B."/>
        </authorList>
    </citation>
    <scope>NUCLEOTIDE SEQUENCE [LARGE SCALE GENOMIC DNA]</scope>
    <source>
        <strain evidence="2 3">VKM B-2647</strain>
    </source>
</reference>
<evidence type="ECO:0000313" key="2">
    <source>
        <dbReference type="EMBL" id="KIL37838.1"/>
    </source>
</evidence>
<dbReference type="InterPro" id="IPR025641">
    <property type="entry name" value="DUF4340"/>
</dbReference>
<accession>A0ABR5AAH4</accession>
<feature type="domain" description="DUF4340" evidence="1">
    <location>
        <begin position="69"/>
        <end position="234"/>
    </location>
</feature>